<keyword evidence="3" id="KW-1185">Reference proteome</keyword>
<dbReference type="PANTHER" id="PTHR33129">
    <property type="entry name" value="PROTEIN KINASE DOMAIN-CONTAINING PROTEIN-RELATED"/>
    <property type="match status" value="1"/>
</dbReference>
<protein>
    <recommendedName>
        <fullName evidence="1">PB1 domain-containing protein</fullName>
    </recommendedName>
</protein>
<proteinExistence type="predicted"/>
<dbReference type="SUPFAM" id="SSF52540">
    <property type="entry name" value="P-loop containing nucleoside triphosphate hydrolases"/>
    <property type="match status" value="1"/>
</dbReference>
<name>A0ABY7CUW6_9BASI</name>
<dbReference type="Proteomes" id="UP001164743">
    <property type="component" value="Chromosome 8A"/>
</dbReference>
<accession>A0ABY7CUW6</accession>
<dbReference type="EMBL" id="CP110428">
    <property type="protein sequence ID" value="WAQ87782.1"/>
    <property type="molecule type" value="Genomic_DNA"/>
</dbReference>
<gene>
    <name evidence="2" type="ORF">PtA15_8A688</name>
</gene>
<feature type="domain" description="PB1" evidence="1">
    <location>
        <begin position="85"/>
        <end position="160"/>
    </location>
</feature>
<organism evidence="2 3">
    <name type="scientific">Puccinia triticina</name>
    <dbReference type="NCBI Taxonomy" id="208348"/>
    <lineage>
        <taxon>Eukaryota</taxon>
        <taxon>Fungi</taxon>
        <taxon>Dikarya</taxon>
        <taxon>Basidiomycota</taxon>
        <taxon>Pucciniomycotina</taxon>
        <taxon>Pucciniomycetes</taxon>
        <taxon>Pucciniales</taxon>
        <taxon>Pucciniaceae</taxon>
        <taxon>Puccinia</taxon>
    </lineage>
</organism>
<dbReference type="CDD" id="cd05992">
    <property type="entry name" value="PB1"/>
    <property type="match status" value="1"/>
</dbReference>
<dbReference type="Pfam" id="PF00564">
    <property type="entry name" value="PB1"/>
    <property type="match status" value="1"/>
</dbReference>
<evidence type="ECO:0000313" key="3">
    <source>
        <dbReference type="Proteomes" id="UP001164743"/>
    </source>
</evidence>
<evidence type="ECO:0000313" key="2">
    <source>
        <dbReference type="EMBL" id="WAQ87782.1"/>
    </source>
</evidence>
<dbReference type="InterPro" id="IPR052980">
    <property type="entry name" value="Crinkler_effector"/>
</dbReference>
<dbReference type="PROSITE" id="PS51745">
    <property type="entry name" value="PB1"/>
    <property type="match status" value="1"/>
</dbReference>
<dbReference type="SUPFAM" id="SSF54277">
    <property type="entry name" value="CAD &amp; PB1 domains"/>
    <property type="match status" value="1"/>
</dbReference>
<evidence type="ECO:0000259" key="1">
    <source>
        <dbReference type="PROSITE" id="PS51745"/>
    </source>
</evidence>
<dbReference type="GeneID" id="77813038"/>
<dbReference type="RefSeq" id="XP_053023337.1">
    <property type="nucleotide sequence ID" value="XM_053172143.1"/>
</dbReference>
<sequence>MLSHQAPVFILIKHATTTRKMQGNTITISSQAECDELWHEIFSVAAISSQAGGVNQTGRSLELALINHQSSSQTSRMSSHHDQAPFFIKIKYDSATHKFQVNQPVPIWLNFSAAIAQRFGISEEKRIGLRYLDREGDTITISTQADCDELWHKVLSVAATSSQTGCVDQRAHILELALINCHSSQAQPSPAFKSDVEDHIIHFWKDLPAAKLGGEGEGQYLDLKNSYVLGNPELGHRFLVRAVYKELHEHFDRHEHRGCKTAKSKWIVTGTPGVGKTFFAAYYMWVAACQKKNVVWEPFEDSQKDRSTYLMTSDGVERVNYGSRQLVKAFQDSETVYIVDGQPPLLRPVWTLLVTSPQYRNYKNLLKQSKSDLLYMPPWSQKELQLCKEILYPGEKELPTTLMGQLFEWYGGVPRYVLEIPSTEFKFSDRNEKDVVRKLVANLKYAIGKVSLTGLIKAHQARHRDGEFLHRVLHLCRHPSGSLDQIHLAWASPSVEREVVEQFSKEIRTDMKHFLRSSNDASPSNLRGLIFETYAHIMLEDGGIFQARRLCKGDPTSNQNVKVEFLPAKV</sequence>
<dbReference type="Gene3D" id="3.10.20.90">
    <property type="entry name" value="Phosphatidylinositol 3-kinase Catalytic Subunit, Chain A, domain 1"/>
    <property type="match status" value="1"/>
</dbReference>
<dbReference type="PANTHER" id="PTHR33129:SF1">
    <property type="entry name" value="ATP-BINDING PROTEIN"/>
    <property type="match status" value="1"/>
</dbReference>
<dbReference type="InterPro" id="IPR053793">
    <property type="entry name" value="PB1-like"/>
</dbReference>
<dbReference type="InterPro" id="IPR027417">
    <property type="entry name" value="P-loop_NTPase"/>
</dbReference>
<dbReference type="InterPro" id="IPR000270">
    <property type="entry name" value="PB1_dom"/>
</dbReference>
<reference evidence="2" key="1">
    <citation type="submission" date="2022-10" db="EMBL/GenBank/DDBJ databases">
        <title>Puccinia triticina Genome sequencing and assembly.</title>
        <authorList>
            <person name="Li C."/>
        </authorList>
    </citation>
    <scope>NUCLEOTIDE SEQUENCE</scope>
    <source>
        <strain evidence="2">Pt15</strain>
    </source>
</reference>